<gene>
    <name evidence="2" type="ORF">D3F03_02520</name>
</gene>
<dbReference type="InterPro" id="IPR041407">
    <property type="entry name" value="MazG_C"/>
</dbReference>
<organism evidence="2 3">
    <name type="scientific">Simplicispira hankyongi</name>
    <dbReference type="NCBI Taxonomy" id="2315688"/>
    <lineage>
        <taxon>Bacteria</taxon>
        <taxon>Pseudomonadati</taxon>
        <taxon>Pseudomonadota</taxon>
        <taxon>Betaproteobacteria</taxon>
        <taxon>Burkholderiales</taxon>
        <taxon>Comamonadaceae</taxon>
        <taxon>Simplicispira</taxon>
    </lineage>
</organism>
<name>A0A398CBD2_9BURK</name>
<evidence type="ECO:0000259" key="1">
    <source>
        <dbReference type="Pfam" id="PF18722"/>
    </source>
</evidence>
<dbReference type="EMBL" id="QXJC01000001">
    <property type="protein sequence ID" value="RIE00083.1"/>
    <property type="molecule type" value="Genomic_DNA"/>
</dbReference>
<accession>A0A398CBD2</accession>
<dbReference type="Proteomes" id="UP000266302">
    <property type="component" value="Unassembled WGS sequence"/>
</dbReference>
<evidence type="ECO:0000313" key="2">
    <source>
        <dbReference type="EMBL" id="RIE00083.1"/>
    </source>
</evidence>
<proteinExistence type="predicted"/>
<keyword evidence="3" id="KW-1185">Reference proteome</keyword>
<protein>
    <recommendedName>
        <fullName evidence="1">MazG C-terminal domain-containing protein</fullName>
    </recommendedName>
</protein>
<feature type="domain" description="MazG C-terminal" evidence="1">
    <location>
        <begin position="39"/>
        <end position="228"/>
    </location>
</feature>
<comment type="caution">
    <text evidence="2">The sequence shown here is derived from an EMBL/GenBank/DDBJ whole genome shotgun (WGS) entry which is preliminary data.</text>
</comment>
<reference evidence="2 3" key="1">
    <citation type="submission" date="2018-09" db="EMBL/GenBank/DDBJ databases">
        <title>Draft genome of Simplicispira sp. NY-02.</title>
        <authorList>
            <person name="Im W.T."/>
        </authorList>
    </citation>
    <scope>NUCLEOTIDE SEQUENCE [LARGE SCALE GENOMIC DNA]</scope>
    <source>
        <strain evidence="2 3">NY-02</strain>
    </source>
</reference>
<dbReference type="Pfam" id="PF18722">
    <property type="entry name" value="MazG_C"/>
    <property type="match status" value="1"/>
</dbReference>
<dbReference type="AlphaFoldDB" id="A0A398CBD2"/>
<evidence type="ECO:0000313" key="3">
    <source>
        <dbReference type="Proteomes" id="UP000266302"/>
    </source>
</evidence>
<sequence length="233" mass="26798">MAVLGLVCASFLLKLEDVARDNLVKIRGRWPGSSRAYRDAFDNSFPEHERLPRILPIEFIERGRVGSTYVVQRLNGVHVGDRLTDNSNEADDYRFHDVFHLAYVAHLGWSPVIRSLLKLKRKSNAAVDENEDGARAMIIEEGIATWIFNHAKRRRFYEDVEPGKLDYGLLKQVHSMVSGYEVDSCPLWQWEQAILDGFRVFRELRKTEHRGGMVVVNMTDHTLTFQPATRSAE</sequence>